<accession>A0A2M7IMB0</accession>
<name>A0A2M7IMB0_9BACT</name>
<proteinExistence type="predicted"/>
<reference evidence="2" key="1">
    <citation type="submission" date="2017-09" db="EMBL/GenBank/DDBJ databases">
        <title>Depth-based differentiation of microbial function through sediment-hosted aquifers and enrichment of novel symbionts in the deep terrestrial subsurface.</title>
        <authorList>
            <person name="Probst A.J."/>
            <person name="Ladd B."/>
            <person name="Jarett J.K."/>
            <person name="Geller-Mcgrath D.E."/>
            <person name="Sieber C.M.K."/>
            <person name="Emerson J.B."/>
            <person name="Anantharaman K."/>
            <person name="Thomas B.C."/>
            <person name="Malmstrom R."/>
            <person name="Stieglmeier M."/>
            <person name="Klingl A."/>
            <person name="Woyke T."/>
            <person name="Ryan C.M."/>
            <person name="Banfield J.F."/>
        </authorList>
    </citation>
    <scope>NUCLEOTIDE SEQUENCE [LARGE SCALE GENOMIC DNA]</scope>
</reference>
<protein>
    <submittedName>
        <fullName evidence="1">Uncharacterized protein</fullName>
    </submittedName>
</protein>
<gene>
    <name evidence="1" type="ORF">COZ84_01170</name>
</gene>
<comment type="caution">
    <text evidence="1">The sequence shown here is derived from an EMBL/GenBank/DDBJ whole genome shotgun (WGS) entry which is preliminary data.</text>
</comment>
<dbReference type="Proteomes" id="UP000229931">
    <property type="component" value="Unassembled WGS sequence"/>
</dbReference>
<dbReference type="AlphaFoldDB" id="A0A2M7IMB0"/>
<dbReference type="EMBL" id="PFHP01000021">
    <property type="protein sequence ID" value="PIW95867.1"/>
    <property type="molecule type" value="Genomic_DNA"/>
</dbReference>
<feature type="non-terminal residue" evidence="1">
    <location>
        <position position="365"/>
    </location>
</feature>
<evidence type="ECO:0000313" key="2">
    <source>
        <dbReference type="Proteomes" id="UP000229931"/>
    </source>
</evidence>
<evidence type="ECO:0000313" key="1">
    <source>
        <dbReference type="EMBL" id="PIW95867.1"/>
    </source>
</evidence>
<sequence length="365" mass="42084">MKDFIQELNSSTDIYPLADGAIMIPIYQINDLDVDKMGNEQVLEGIKNLVVDIMFNSDMGDGNEVYLKLMKKLGQFPELKKEQKVGNKYSIILKYLIWFTLPLRTDKEAAEILKNDLLLGLKSKVDVYEMIYQRLYLYNDDISGGLQRQLMLSALRENSEKLGSKGIDIEGSNIDQGPYIKNWLLDYDRFAVKVEIRGEVEKITYINQSPNVRKLDKVERDILLKILKIYDSLRYGAVIPSPYIQLYSVDEKGERVVIRDERLSPRKEVEPEEIKRPIEEVIDIYTKRGKSSESPINIQNLQGGEELGKVENLLGVFFKRFLTGNFVNMVMGKKDFLQKSGGKDFRSLRNNFYHAINNGQKEEAL</sequence>
<organism evidence="1 2">
    <name type="scientific">Candidatus Kuenenbacteria bacterium CG_4_8_14_3_um_filter_39_15</name>
    <dbReference type="NCBI Taxonomy" id="1974615"/>
    <lineage>
        <taxon>Bacteria</taxon>
        <taxon>Candidatus Kueneniibacteriota</taxon>
    </lineage>
</organism>